<sequence length="323" mass="36142">MKQATLHQLKVFEVTARHGSFTRAAEELFLTQPTVSIQMKQLTRAVGLTLFEQVGKRLYLTEAGKELLATCQDIFERLDRFDMAIANLKGLKQGHLRLSVITTAKYVIPRLLGPFCHRYPGVDVSLIVTNHEQVVERLRDNLDDLYIPSHTPENIDVDQHNFLDNPLVVLAPSSHRLAGRQNIPIQELNGEAFIMREVGSGTRQAIERLFAEHGIEIQVRLELGSSEAIKQAIAGGLGISVMSRHCLALDGDSGQFTILDVEHFPIQRHWQVVYPAGKQLSVVAQAFFDYMIQEGRTVIEDNLDRHAPPHHPPAVDVYAAVPA</sequence>
<protein>
    <submittedName>
        <fullName evidence="6">LysR substrate-binding domain-containing protein</fullName>
    </submittedName>
</protein>
<dbReference type="Proteomes" id="UP001268256">
    <property type="component" value="Unassembled WGS sequence"/>
</dbReference>
<dbReference type="PANTHER" id="PTHR30126">
    <property type="entry name" value="HTH-TYPE TRANSCRIPTIONAL REGULATOR"/>
    <property type="match status" value="1"/>
</dbReference>
<keyword evidence="3" id="KW-0238">DNA-binding</keyword>
<dbReference type="GO" id="GO:0003700">
    <property type="term" value="F:DNA-binding transcription factor activity"/>
    <property type="evidence" value="ECO:0007669"/>
    <property type="project" value="InterPro"/>
</dbReference>
<dbReference type="EMBL" id="JAVMIP010000024">
    <property type="protein sequence ID" value="MDS3862222.1"/>
    <property type="molecule type" value="Genomic_DNA"/>
</dbReference>
<gene>
    <name evidence="6" type="ORF">RIF25_15580</name>
</gene>
<comment type="caution">
    <text evidence="6">The sequence shown here is derived from an EMBL/GenBank/DDBJ whole genome shotgun (WGS) entry which is preliminary data.</text>
</comment>
<comment type="similarity">
    <text evidence="1">Belongs to the LysR transcriptional regulatory family.</text>
</comment>
<dbReference type="PRINTS" id="PR00039">
    <property type="entry name" value="HTHLYSR"/>
</dbReference>
<dbReference type="Pfam" id="PF00126">
    <property type="entry name" value="HTH_1"/>
    <property type="match status" value="1"/>
</dbReference>
<dbReference type="InterPro" id="IPR036390">
    <property type="entry name" value="WH_DNA-bd_sf"/>
</dbReference>
<dbReference type="PROSITE" id="PS50931">
    <property type="entry name" value="HTH_LYSR"/>
    <property type="match status" value="1"/>
</dbReference>
<dbReference type="CDD" id="cd08419">
    <property type="entry name" value="PBP2_CbbR_RubisCO_like"/>
    <property type="match status" value="1"/>
</dbReference>
<reference evidence="7" key="1">
    <citation type="submission" date="2023-07" db="EMBL/GenBank/DDBJ databases">
        <authorList>
            <person name="Luz R."/>
            <person name="Cordeiro R."/>
            <person name="Fonseca A."/>
            <person name="Goncalves V."/>
        </authorList>
    </citation>
    <scope>NUCLEOTIDE SEQUENCE [LARGE SCALE GENOMIC DNA]</scope>
    <source>
        <strain evidence="7">BACA0444</strain>
    </source>
</reference>
<evidence type="ECO:0000256" key="1">
    <source>
        <dbReference type="ARBA" id="ARBA00009437"/>
    </source>
</evidence>
<name>A0AAE4FVB5_9CYAN</name>
<dbReference type="AlphaFoldDB" id="A0AAE4FVB5"/>
<dbReference type="InterPro" id="IPR036388">
    <property type="entry name" value="WH-like_DNA-bd_sf"/>
</dbReference>
<evidence type="ECO:0000256" key="3">
    <source>
        <dbReference type="ARBA" id="ARBA00023125"/>
    </source>
</evidence>
<dbReference type="RefSeq" id="WP_322879432.1">
    <property type="nucleotide sequence ID" value="NZ_JAVMIP010000024.1"/>
</dbReference>
<dbReference type="GO" id="GO:0000976">
    <property type="term" value="F:transcription cis-regulatory region binding"/>
    <property type="evidence" value="ECO:0007669"/>
    <property type="project" value="TreeGrafter"/>
</dbReference>
<keyword evidence="2" id="KW-0805">Transcription regulation</keyword>
<evidence type="ECO:0000256" key="4">
    <source>
        <dbReference type="ARBA" id="ARBA00023163"/>
    </source>
</evidence>
<proteinExistence type="inferred from homology"/>
<keyword evidence="4" id="KW-0804">Transcription</keyword>
<evidence type="ECO:0000313" key="7">
    <source>
        <dbReference type="Proteomes" id="UP001268256"/>
    </source>
</evidence>
<keyword evidence="7" id="KW-1185">Reference proteome</keyword>
<dbReference type="Pfam" id="PF03466">
    <property type="entry name" value="LysR_substrate"/>
    <property type="match status" value="1"/>
</dbReference>
<dbReference type="PANTHER" id="PTHR30126:SF5">
    <property type="entry name" value="HTH-TYPE TRANSCRIPTIONAL ACTIVATOR CMPR"/>
    <property type="match status" value="1"/>
</dbReference>
<dbReference type="SUPFAM" id="SSF46785">
    <property type="entry name" value="Winged helix' DNA-binding domain"/>
    <property type="match status" value="1"/>
</dbReference>
<organism evidence="6 7">
    <name type="scientific">Pseudocalidococcus azoricus BACA0444</name>
    <dbReference type="NCBI Taxonomy" id="2918990"/>
    <lineage>
        <taxon>Bacteria</taxon>
        <taxon>Bacillati</taxon>
        <taxon>Cyanobacteriota</taxon>
        <taxon>Cyanophyceae</taxon>
        <taxon>Acaryochloridales</taxon>
        <taxon>Thermosynechococcaceae</taxon>
        <taxon>Pseudocalidococcus</taxon>
        <taxon>Pseudocalidococcus azoricus</taxon>
    </lineage>
</organism>
<accession>A0AAE4FVB5</accession>
<evidence type="ECO:0000259" key="5">
    <source>
        <dbReference type="PROSITE" id="PS50931"/>
    </source>
</evidence>
<evidence type="ECO:0000313" key="6">
    <source>
        <dbReference type="EMBL" id="MDS3862222.1"/>
    </source>
</evidence>
<dbReference type="SUPFAM" id="SSF53850">
    <property type="entry name" value="Periplasmic binding protein-like II"/>
    <property type="match status" value="1"/>
</dbReference>
<feature type="domain" description="HTH lysR-type" evidence="5">
    <location>
        <begin position="1"/>
        <end position="61"/>
    </location>
</feature>
<evidence type="ECO:0000256" key="2">
    <source>
        <dbReference type="ARBA" id="ARBA00023015"/>
    </source>
</evidence>
<dbReference type="Gene3D" id="1.10.10.10">
    <property type="entry name" value="Winged helix-like DNA-binding domain superfamily/Winged helix DNA-binding domain"/>
    <property type="match status" value="1"/>
</dbReference>
<dbReference type="InterPro" id="IPR000847">
    <property type="entry name" value="LysR_HTH_N"/>
</dbReference>
<dbReference type="Gene3D" id="3.40.190.290">
    <property type="match status" value="1"/>
</dbReference>
<dbReference type="InterPro" id="IPR005119">
    <property type="entry name" value="LysR_subst-bd"/>
</dbReference>